<accession>A0AAE1K1S6</accession>
<name>A0AAE1K1S6_9FABA</name>
<feature type="region of interest" description="Disordered" evidence="1">
    <location>
        <begin position="1"/>
        <end position="40"/>
    </location>
</feature>
<feature type="compositionally biased region" description="Low complexity" evidence="1">
    <location>
        <begin position="1"/>
        <end position="16"/>
    </location>
</feature>
<dbReference type="AlphaFoldDB" id="A0AAE1K1S6"/>
<dbReference type="EMBL" id="JAWXYG010000003">
    <property type="protein sequence ID" value="KAK4278053.1"/>
    <property type="molecule type" value="Genomic_DNA"/>
</dbReference>
<keyword evidence="3" id="KW-1185">Reference proteome</keyword>
<protein>
    <submittedName>
        <fullName evidence="2">Uncharacterized protein</fullName>
    </submittedName>
</protein>
<comment type="caution">
    <text evidence="2">The sequence shown here is derived from an EMBL/GenBank/DDBJ whole genome shotgun (WGS) entry which is preliminary data.</text>
</comment>
<sequence>MPTPSPAKSRSSVSPSGTNSRSLRSAVRVRPGDSSKHQSRRSIKILGFDSSIIADFLQSLLC</sequence>
<reference evidence="2" key="1">
    <citation type="submission" date="2023-10" db="EMBL/GenBank/DDBJ databases">
        <title>Chromosome-level genome of the transformable northern wattle, Acacia crassicarpa.</title>
        <authorList>
            <person name="Massaro I."/>
            <person name="Sinha N.R."/>
            <person name="Poethig S."/>
            <person name="Leichty A.R."/>
        </authorList>
    </citation>
    <scope>NUCLEOTIDE SEQUENCE</scope>
    <source>
        <strain evidence="2">Acra3RX</strain>
        <tissue evidence="2">Leaf</tissue>
    </source>
</reference>
<evidence type="ECO:0000256" key="1">
    <source>
        <dbReference type="SAM" id="MobiDB-lite"/>
    </source>
</evidence>
<dbReference type="Proteomes" id="UP001293593">
    <property type="component" value="Unassembled WGS sequence"/>
</dbReference>
<gene>
    <name evidence="2" type="ORF">QN277_015952</name>
</gene>
<evidence type="ECO:0000313" key="2">
    <source>
        <dbReference type="EMBL" id="KAK4278053.1"/>
    </source>
</evidence>
<proteinExistence type="predicted"/>
<evidence type="ECO:0000313" key="3">
    <source>
        <dbReference type="Proteomes" id="UP001293593"/>
    </source>
</evidence>
<organism evidence="2 3">
    <name type="scientific">Acacia crassicarpa</name>
    <name type="common">northern wattle</name>
    <dbReference type="NCBI Taxonomy" id="499986"/>
    <lineage>
        <taxon>Eukaryota</taxon>
        <taxon>Viridiplantae</taxon>
        <taxon>Streptophyta</taxon>
        <taxon>Embryophyta</taxon>
        <taxon>Tracheophyta</taxon>
        <taxon>Spermatophyta</taxon>
        <taxon>Magnoliopsida</taxon>
        <taxon>eudicotyledons</taxon>
        <taxon>Gunneridae</taxon>
        <taxon>Pentapetalae</taxon>
        <taxon>rosids</taxon>
        <taxon>fabids</taxon>
        <taxon>Fabales</taxon>
        <taxon>Fabaceae</taxon>
        <taxon>Caesalpinioideae</taxon>
        <taxon>mimosoid clade</taxon>
        <taxon>Acacieae</taxon>
        <taxon>Acacia</taxon>
    </lineage>
</organism>